<dbReference type="SFLD" id="SFLDS00003">
    <property type="entry name" value="Haloacid_Dehalogenase"/>
    <property type="match status" value="1"/>
</dbReference>
<dbReference type="EMBL" id="QJRY01000007">
    <property type="protein sequence ID" value="PYB71348.1"/>
    <property type="molecule type" value="Genomic_DNA"/>
</dbReference>
<gene>
    <name evidence="1" type="ORF">DMY87_18540</name>
</gene>
<dbReference type="InterPro" id="IPR023214">
    <property type="entry name" value="HAD_sf"/>
</dbReference>
<dbReference type="InterPro" id="IPR036412">
    <property type="entry name" value="HAD-like_sf"/>
</dbReference>
<dbReference type="InterPro" id="IPR006439">
    <property type="entry name" value="HAD-SF_hydro_IA"/>
</dbReference>
<dbReference type="SUPFAM" id="SSF56784">
    <property type="entry name" value="HAD-like"/>
    <property type="match status" value="1"/>
</dbReference>
<protein>
    <submittedName>
        <fullName evidence="1">HAD family hydrolase</fullName>
    </submittedName>
</protein>
<dbReference type="Proteomes" id="UP000247536">
    <property type="component" value="Unassembled WGS sequence"/>
</dbReference>
<dbReference type="PANTHER" id="PTHR43434">
    <property type="entry name" value="PHOSPHOGLYCOLATE PHOSPHATASE"/>
    <property type="match status" value="1"/>
</dbReference>
<comment type="caution">
    <text evidence="1">The sequence shown here is derived from an EMBL/GenBank/DDBJ whole genome shotgun (WGS) entry which is preliminary data.</text>
</comment>
<keyword evidence="2" id="KW-1185">Reference proteome</keyword>
<organism evidence="1 2">
    <name type="scientific">Rhizobium wuzhouense</name>
    <dbReference type="NCBI Taxonomy" id="1986026"/>
    <lineage>
        <taxon>Bacteria</taxon>
        <taxon>Pseudomonadati</taxon>
        <taxon>Pseudomonadota</taxon>
        <taxon>Alphaproteobacteria</taxon>
        <taxon>Hyphomicrobiales</taxon>
        <taxon>Rhizobiaceae</taxon>
        <taxon>Rhizobium/Agrobacterium group</taxon>
        <taxon>Rhizobium</taxon>
    </lineage>
</organism>
<sequence length="217" mass="23588">MKLVLFDCDGTLVDSAGLIHEVMRHTFRDFQKPEPAFATTKSIIGLTLDIAIARMDGKPHADDEAVAMAAHYKAIFAEVRRTSGFGETMFDGIREVLDTLIAREDIWLGAVTGKSRRGLEMILEGHGLKPHFLFCRTADDCPSKPHPAMVNECCDEAGIVPRETIVIGDAVYDMQMAKAAGATAIGVGWGYAAVEDLWNAGADAVVERPADLLAYIH</sequence>
<dbReference type="InterPro" id="IPR023198">
    <property type="entry name" value="PGP-like_dom2"/>
</dbReference>
<keyword evidence="1" id="KW-0378">Hydrolase</keyword>
<dbReference type="GO" id="GO:0016787">
    <property type="term" value="F:hydrolase activity"/>
    <property type="evidence" value="ECO:0007669"/>
    <property type="project" value="UniProtKB-KW"/>
</dbReference>
<dbReference type="SFLD" id="SFLDG01129">
    <property type="entry name" value="C1.5:_HAD__Beta-PGM__Phosphata"/>
    <property type="match status" value="1"/>
</dbReference>
<name>A0ABX5NMW4_9HYPH</name>
<dbReference type="SFLD" id="SFLDG01135">
    <property type="entry name" value="C1.5.6:_HAD__Beta-PGM__Phospha"/>
    <property type="match status" value="1"/>
</dbReference>
<reference evidence="1 2" key="1">
    <citation type="submission" date="2018-06" db="EMBL/GenBank/DDBJ databases">
        <title>Rhizobium wuzhouense sp. nov., isolated from roots of Oryza officinalis.</title>
        <authorList>
            <person name="Yuan T."/>
        </authorList>
    </citation>
    <scope>NUCLEOTIDE SEQUENCE [LARGE SCALE GENOMIC DNA]</scope>
    <source>
        <strain evidence="1 2">W44</strain>
    </source>
</reference>
<dbReference type="PANTHER" id="PTHR43434:SF24">
    <property type="entry name" value="HYDROLASE-RELATED"/>
    <property type="match status" value="1"/>
</dbReference>
<dbReference type="InterPro" id="IPR041492">
    <property type="entry name" value="HAD_2"/>
</dbReference>
<dbReference type="Gene3D" id="3.40.50.1000">
    <property type="entry name" value="HAD superfamily/HAD-like"/>
    <property type="match status" value="1"/>
</dbReference>
<accession>A0ABX5NMW4</accession>
<evidence type="ECO:0000313" key="1">
    <source>
        <dbReference type="EMBL" id="PYB71348.1"/>
    </source>
</evidence>
<dbReference type="CDD" id="cd07533">
    <property type="entry name" value="HAD_like"/>
    <property type="match status" value="1"/>
</dbReference>
<dbReference type="Gene3D" id="1.10.150.240">
    <property type="entry name" value="Putative phosphatase, domain 2"/>
    <property type="match status" value="1"/>
</dbReference>
<dbReference type="RefSeq" id="WP_110793138.1">
    <property type="nucleotide sequence ID" value="NZ_QJRY01000007.1"/>
</dbReference>
<proteinExistence type="predicted"/>
<dbReference type="NCBIfam" id="TIGR01549">
    <property type="entry name" value="HAD-SF-IA-v1"/>
    <property type="match status" value="1"/>
</dbReference>
<dbReference type="InterPro" id="IPR050155">
    <property type="entry name" value="HAD-like_hydrolase_sf"/>
</dbReference>
<evidence type="ECO:0000313" key="2">
    <source>
        <dbReference type="Proteomes" id="UP000247536"/>
    </source>
</evidence>
<dbReference type="Pfam" id="PF13419">
    <property type="entry name" value="HAD_2"/>
    <property type="match status" value="1"/>
</dbReference>